<accession>A0ABW4FH62</accession>
<evidence type="ECO:0000313" key="4">
    <source>
        <dbReference type="Proteomes" id="UP001597145"/>
    </source>
</evidence>
<dbReference type="CDD" id="cd01597">
    <property type="entry name" value="pCLME"/>
    <property type="match status" value="1"/>
</dbReference>
<reference evidence="4" key="1">
    <citation type="journal article" date="2019" name="Int. J. Syst. Evol. Microbiol.">
        <title>The Global Catalogue of Microorganisms (GCM) 10K type strain sequencing project: providing services to taxonomists for standard genome sequencing and annotation.</title>
        <authorList>
            <consortium name="The Broad Institute Genomics Platform"/>
            <consortium name="The Broad Institute Genome Sequencing Center for Infectious Disease"/>
            <person name="Wu L."/>
            <person name="Ma J."/>
        </authorList>
    </citation>
    <scope>NUCLEOTIDE SEQUENCE [LARGE SCALE GENOMIC DNA]</scope>
    <source>
        <strain evidence="4">JCM 12165</strain>
    </source>
</reference>
<keyword evidence="1 3" id="KW-0456">Lyase</keyword>
<feature type="domain" description="Fumarate lyase N-terminal" evidence="2">
    <location>
        <begin position="17"/>
        <end position="296"/>
    </location>
</feature>
<dbReference type="Pfam" id="PF00206">
    <property type="entry name" value="Lyase_1"/>
    <property type="match status" value="1"/>
</dbReference>
<dbReference type="InterPro" id="IPR024083">
    <property type="entry name" value="Fumarase/histidase_N"/>
</dbReference>
<dbReference type="PRINTS" id="PR00149">
    <property type="entry name" value="FUMRATELYASE"/>
</dbReference>
<dbReference type="InterPro" id="IPR000362">
    <property type="entry name" value="Fumarate_lyase_fam"/>
</dbReference>
<dbReference type="SUPFAM" id="SSF48557">
    <property type="entry name" value="L-aspartase-like"/>
    <property type="match status" value="1"/>
</dbReference>
<protein>
    <submittedName>
        <fullName evidence="3">Adenylosuccinate lyase family protein</fullName>
    </submittedName>
</protein>
<dbReference type="Gene3D" id="1.10.275.10">
    <property type="entry name" value="Fumarase/aspartase (N-terminal domain)"/>
    <property type="match status" value="1"/>
</dbReference>
<keyword evidence="4" id="KW-1185">Reference proteome</keyword>
<dbReference type="PANTHER" id="PTHR43172:SF1">
    <property type="entry name" value="ADENYLOSUCCINATE LYASE"/>
    <property type="match status" value="1"/>
</dbReference>
<comment type="caution">
    <text evidence="3">The sequence shown here is derived from an EMBL/GenBank/DDBJ whole genome shotgun (WGS) entry which is preliminary data.</text>
</comment>
<dbReference type="PANTHER" id="PTHR43172">
    <property type="entry name" value="ADENYLOSUCCINATE LYASE"/>
    <property type="match status" value="1"/>
</dbReference>
<dbReference type="RefSeq" id="WP_343981729.1">
    <property type="nucleotide sequence ID" value="NZ_BAAAJG010000015.1"/>
</dbReference>
<organism evidence="3 4">
    <name type="scientific">Pseudonocardia aurantiaca</name>
    <dbReference type="NCBI Taxonomy" id="75290"/>
    <lineage>
        <taxon>Bacteria</taxon>
        <taxon>Bacillati</taxon>
        <taxon>Actinomycetota</taxon>
        <taxon>Actinomycetes</taxon>
        <taxon>Pseudonocardiales</taxon>
        <taxon>Pseudonocardiaceae</taxon>
        <taxon>Pseudonocardia</taxon>
    </lineage>
</organism>
<dbReference type="Proteomes" id="UP001597145">
    <property type="component" value="Unassembled WGS sequence"/>
</dbReference>
<dbReference type="PRINTS" id="PR00145">
    <property type="entry name" value="ARGSUCLYASE"/>
</dbReference>
<dbReference type="EMBL" id="JBHUCP010000005">
    <property type="protein sequence ID" value="MFD1529610.1"/>
    <property type="molecule type" value="Genomic_DNA"/>
</dbReference>
<proteinExistence type="predicted"/>
<gene>
    <name evidence="3" type="ORF">ACFSCY_09175</name>
</gene>
<dbReference type="InterPro" id="IPR008948">
    <property type="entry name" value="L-Aspartase-like"/>
</dbReference>
<dbReference type="InterPro" id="IPR022761">
    <property type="entry name" value="Fumarate_lyase_N"/>
</dbReference>
<dbReference type="GO" id="GO:0016829">
    <property type="term" value="F:lyase activity"/>
    <property type="evidence" value="ECO:0007669"/>
    <property type="project" value="UniProtKB-KW"/>
</dbReference>
<evidence type="ECO:0000259" key="2">
    <source>
        <dbReference type="Pfam" id="PF00206"/>
    </source>
</evidence>
<sequence length="441" mass="47784">MGARLSDSPLYAHLWGTDELRAIFDERSRLESWLDILAALARCQAGLGIIPTAAATEITQRARVDALDLDLVAAQTRATGHSTLGLINGLQRILGEQAREYVYYGATVQDLTDTWFGLVMREVSRIVARDTAAIERALLDLAARHRDTRMAGRTHGQPGAPTTFGLKAASWADEIHRHRERLRHGGPRWAVGQLAGAVGTLAFFGADGPRLRAALCAELGLADPGISWLTARDRIAEFGHLLAMICATLARIGAEVYELQRPEIGELREPATPGAVSSITMPQKRNPELAEHLDTLARLARSSATVLLEGMVGQHERDGRSWKAEWIALPEVCLLTGAALQSARTIVTGLEVDPAAMLRNLPDEQLVEQVLAGLSAQLGKHRAQQLLHEVLRESPATGESLQARLVELGVADAAQVKAWLDRDPVHVAGLMIDHVVARGTS</sequence>
<name>A0ABW4FH62_9PSEU</name>
<evidence type="ECO:0000256" key="1">
    <source>
        <dbReference type="ARBA" id="ARBA00023239"/>
    </source>
</evidence>
<dbReference type="Gene3D" id="1.20.200.10">
    <property type="entry name" value="Fumarase/aspartase (Central domain)"/>
    <property type="match status" value="1"/>
</dbReference>
<evidence type="ECO:0000313" key="3">
    <source>
        <dbReference type="EMBL" id="MFD1529610.1"/>
    </source>
</evidence>